<dbReference type="AlphaFoldDB" id="A1SZM2"/>
<dbReference type="EMBL" id="CP000510">
    <property type="protein sequence ID" value="ABM04937.1"/>
    <property type="molecule type" value="Genomic_DNA"/>
</dbReference>
<dbReference type="HOGENOM" id="CLU_572200_0_0_6"/>
<dbReference type="OrthoDB" id="6145642at2"/>
<gene>
    <name evidence="3" type="ordered locus">Ping_3250</name>
</gene>
<evidence type="ECO:0008006" key="5">
    <source>
        <dbReference type="Google" id="ProtNLM"/>
    </source>
</evidence>
<evidence type="ECO:0000256" key="1">
    <source>
        <dbReference type="ARBA" id="ARBA00005445"/>
    </source>
</evidence>
<keyword evidence="2" id="KW-0732">Signal</keyword>
<comment type="similarity">
    <text evidence="1">Belongs to the ice-binding protein family.</text>
</comment>
<dbReference type="InterPro" id="IPR021884">
    <property type="entry name" value="Ice-bd_prot"/>
</dbReference>
<evidence type="ECO:0000313" key="3">
    <source>
        <dbReference type="EMBL" id="ABM04937.1"/>
    </source>
</evidence>
<dbReference type="eggNOG" id="COG4726">
    <property type="taxonomic scope" value="Bacteria"/>
</dbReference>
<dbReference type="Proteomes" id="UP000000639">
    <property type="component" value="Chromosome"/>
</dbReference>
<protein>
    <recommendedName>
        <fullName evidence="5">Type 4 fimbrial biogenesis protein PilX N-terminal domain-containing protein</fullName>
    </recommendedName>
</protein>
<proteinExistence type="inferred from homology"/>
<organism evidence="3 4">
    <name type="scientific">Psychromonas ingrahamii (strain DSM 17664 / CCUG 51855 / 37)</name>
    <dbReference type="NCBI Taxonomy" id="357804"/>
    <lineage>
        <taxon>Bacteria</taxon>
        <taxon>Pseudomonadati</taxon>
        <taxon>Pseudomonadota</taxon>
        <taxon>Gammaproteobacteria</taxon>
        <taxon>Alteromonadales</taxon>
        <taxon>Psychromonadaceae</taxon>
        <taxon>Psychromonas</taxon>
    </lineage>
</organism>
<dbReference type="KEGG" id="pin:Ping_3250"/>
<keyword evidence="4" id="KW-1185">Reference proteome</keyword>
<sequence length="477" mass="48533">MKKHKGFVLIPILIITTISAMLAFSQLSDNRLQERVAGNQQKEISARLAAEKGIFKAFNDIKVQGDLGMTNAEIIGGLIDSGKVDLSARESYSFPSDNNGASPEATIITLVSKGEFGGATAYLKAVIKTIDDPGGLGKVVSYCSIYYYYPEQDTTVAGLESGYSEYCGAVHISPFQSYAAISGAAMSIAASSTVNGDLAAQAALAIGANAEVHNIYAGAAVSTGALSSVENIFSGAAASIGADAIAQNIHAGAAITVGADGDVQAVYAGGDITLGANASTNGVLAEDANSDDYVEAGDIHNAGNMTEMIALIMDTQSALFALEPSPENGPLLTNIGTSTLAPGVWEGSAVTIAASSTITFDADVSTNNEDHVWVINLSDALTVGASTNFEVIGLDDTDTATIIWNVGAALTMGAGTSFRGTAFVKGAVTGGTSSVSCGHLYATAAISIGSIGVDSAGNAVTCENYDAVFTYLGALMN</sequence>
<evidence type="ECO:0000313" key="4">
    <source>
        <dbReference type="Proteomes" id="UP000000639"/>
    </source>
</evidence>
<evidence type="ECO:0000256" key="2">
    <source>
        <dbReference type="ARBA" id="ARBA00022729"/>
    </source>
</evidence>
<name>A1SZM2_PSYIN</name>
<dbReference type="STRING" id="357804.Ping_3250"/>
<reference evidence="3 4" key="1">
    <citation type="submission" date="2007-01" db="EMBL/GenBank/DDBJ databases">
        <title>Complete sequence of Psychromonas ingrahamii 37.</title>
        <authorList>
            <consortium name="US DOE Joint Genome Institute"/>
            <person name="Copeland A."/>
            <person name="Lucas S."/>
            <person name="Lapidus A."/>
            <person name="Barry K."/>
            <person name="Detter J.C."/>
            <person name="Glavina del Rio T."/>
            <person name="Hammon N."/>
            <person name="Israni S."/>
            <person name="Dalin E."/>
            <person name="Tice H."/>
            <person name="Pitluck S."/>
            <person name="Thompson L.S."/>
            <person name="Brettin T."/>
            <person name="Bruce D."/>
            <person name="Han C."/>
            <person name="Tapia R."/>
            <person name="Schmutz J."/>
            <person name="Larimer F."/>
            <person name="Land M."/>
            <person name="Hauser L."/>
            <person name="Kyrpides N."/>
            <person name="Ivanova N."/>
            <person name="Staley J."/>
            <person name="Richardson P."/>
        </authorList>
    </citation>
    <scope>NUCLEOTIDE SEQUENCE [LARGE SCALE GENOMIC DNA]</scope>
    <source>
        <strain evidence="3 4">37</strain>
    </source>
</reference>
<dbReference type="Pfam" id="PF11999">
    <property type="entry name" value="Ice_binding"/>
    <property type="match status" value="1"/>
</dbReference>
<accession>A1SZM2</accession>
<dbReference type="RefSeq" id="WP_011771489.1">
    <property type="nucleotide sequence ID" value="NC_008709.1"/>
</dbReference>